<protein>
    <submittedName>
        <fullName evidence="3">Outer membrane beta-barrel protein</fullName>
    </submittedName>
</protein>
<proteinExistence type="predicted"/>
<dbReference type="AlphaFoldDB" id="A0A844HW88"/>
<name>A0A844HW88_9RHOB</name>
<dbReference type="Proteomes" id="UP000449846">
    <property type="component" value="Unassembled WGS sequence"/>
</dbReference>
<dbReference type="RefSeq" id="WP_155041685.1">
    <property type="nucleotide sequence ID" value="NZ_WMIG01000019.1"/>
</dbReference>
<feature type="domain" description="Outer membrane protein beta-barrel" evidence="2">
    <location>
        <begin position="11"/>
        <end position="217"/>
    </location>
</feature>
<dbReference type="EMBL" id="WMIG01000019">
    <property type="protein sequence ID" value="MTH61732.1"/>
    <property type="molecule type" value="Genomic_DNA"/>
</dbReference>
<gene>
    <name evidence="3" type="ORF">GL300_21225</name>
</gene>
<dbReference type="Gene3D" id="2.40.160.20">
    <property type="match status" value="1"/>
</dbReference>
<dbReference type="InterPro" id="IPR011250">
    <property type="entry name" value="OMP/PagP_B-barrel"/>
</dbReference>
<organism evidence="3 4">
    <name type="scientific">Paracoccus litorisediminis</name>
    <dbReference type="NCBI Taxonomy" id="2006130"/>
    <lineage>
        <taxon>Bacteria</taxon>
        <taxon>Pseudomonadati</taxon>
        <taxon>Pseudomonadota</taxon>
        <taxon>Alphaproteobacteria</taxon>
        <taxon>Rhodobacterales</taxon>
        <taxon>Paracoccaceae</taxon>
        <taxon>Paracoccus</taxon>
    </lineage>
</organism>
<dbReference type="Pfam" id="PF13505">
    <property type="entry name" value="OMP_b-brl"/>
    <property type="match status" value="1"/>
</dbReference>
<keyword evidence="1" id="KW-0732">Signal</keyword>
<dbReference type="SUPFAM" id="SSF56925">
    <property type="entry name" value="OMPA-like"/>
    <property type="match status" value="1"/>
</dbReference>
<keyword evidence="4" id="KW-1185">Reference proteome</keyword>
<accession>A0A844HW88</accession>
<comment type="caution">
    <text evidence="3">The sequence shown here is derived from an EMBL/GenBank/DDBJ whole genome shotgun (WGS) entry which is preliminary data.</text>
</comment>
<sequence length="217" mass="23066">MRHAPFVAAVAIATLAGGEEMASGQAFSLGELYVKSFGGATWPSSFDSALTEDGTQIALPSFDHDTGYTLGVAVGAAVTPNISMEIEYAYRNADFTVTDRDEGDRTDGDTSANAFMFNALYMFDGMGASGAMRPYLGGGIGGANVEMSAGGQDFDSETLFAYQLIGGVSYELNPNVSLYAEGRWFETESGKFDGPDEESFDGKFETFDLLVGMSYAF</sequence>
<evidence type="ECO:0000313" key="3">
    <source>
        <dbReference type="EMBL" id="MTH61732.1"/>
    </source>
</evidence>
<evidence type="ECO:0000256" key="1">
    <source>
        <dbReference type="ARBA" id="ARBA00022729"/>
    </source>
</evidence>
<reference evidence="3 4" key="1">
    <citation type="submission" date="2019-11" db="EMBL/GenBank/DDBJ databases">
        <authorList>
            <person name="Dong K."/>
        </authorList>
    </citation>
    <scope>NUCLEOTIDE SEQUENCE [LARGE SCALE GENOMIC DNA]</scope>
    <source>
        <strain evidence="3 4">NBRC 112902</strain>
    </source>
</reference>
<evidence type="ECO:0000313" key="4">
    <source>
        <dbReference type="Proteomes" id="UP000449846"/>
    </source>
</evidence>
<dbReference type="OrthoDB" id="189250at2"/>
<dbReference type="InterPro" id="IPR027385">
    <property type="entry name" value="Beta-barrel_OMP"/>
</dbReference>
<evidence type="ECO:0000259" key="2">
    <source>
        <dbReference type="Pfam" id="PF13505"/>
    </source>
</evidence>